<evidence type="ECO:0000313" key="4">
    <source>
        <dbReference type="Proteomes" id="UP001321249"/>
    </source>
</evidence>
<reference evidence="3 4" key="1">
    <citation type="submission" date="2019-11" db="EMBL/GenBank/DDBJ databases">
        <authorList>
            <person name="Cho J.-C."/>
        </authorList>
    </citation>
    <scope>NUCLEOTIDE SEQUENCE [LARGE SCALE GENOMIC DNA]</scope>
    <source>
        <strain evidence="2 3">JH1073</strain>
        <strain evidence="1 4">JH702</strain>
    </source>
</reference>
<organism evidence="2 3">
    <name type="scientific">Candidatus Lucifugimonas marina</name>
    <dbReference type="NCBI Taxonomy" id="3038979"/>
    <lineage>
        <taxon>Bacteria</taxon>
        <taxon>Bacillati</taxon>
        <taxon>Chloroflexota</taxon>
        <taxon>Dehalococcoidia</taxon>
        <taxon>SAR202 cluster</taxon>
        <taxon>Candidatus Lucifugimonadales</taxon>
        <taxon>Candidatus Lucifugimonadaceae</taxon>
        <taxon>Candidatus Lucifugimonas</taxon>
    </lineage>
</organism>
<dbReference type="RefSeq" id="WP_342827227.1">
    <property type="nucleotide sequence ID" value="NZ_CP046146.1"/>
</dbReference>
<evidence type="ECO:0000313" key="3">
    <source>
        <dbReference type="Proteomes" id="UP001219901"/>
    </source>
</evidence>
<accession>A0AAJ6CSZ3</accession>
<evidence type="ECO:0000313" key="2">
    <source>
        <dbReference type="EMBL" id="WFG39803.1"/>
    </source>
</evidence>
<proteinExistence type="predicted"/>
<reference evidence="2" key="2">
    <citation type="journal article" date="2023" name="Nat. Commun.">
        <title>Cultivation of marine bacteria of the SAR202 clade.</title>
        <authorList>
            <person name="Lim Y."/>
            <person name="Seo J.H."/>
            <person name="Giovannoni S.J."/>
            <person name="Kang I."/>
            <person name="Cho J.C."/>
        </authorList>
    </citation>
    <scope>NUCLEOTIDE SEQUENCE</scope>
    <source>
        <strain evidence="2">JH1073</strain>
    </source>
</reference>
<dbReference type="EMBL" id="WMBE01000008">
    <property type="protein sequence ID" value="MDG0868142.1"/>
    <property type="molecule type" value="Genomic_DNA"/>
</dbReference>
<sequence length="87" mass="9828">MSYYETGQIEYRGRLLGDVEFRIRGLNTNRKFGRFNFGAGVVRGKMISALFDKRKAETVLVRNTGDRIPLTLFGLKKDGLTATVLVN</sequence>
<reference evidence="3" key="3">
    <citation type="submission" date="2023-06" db="EMBL/GenBank/DDBJ databases">
        <title>Pangenomics reveal diversification of enzyme families and niche specialization in globally abundant SAR202 bacteria.</title>
        <authorList>
            <person name="Saw J.H.W."/>
        </authorList>
    </citation>
    <scope>NUCLEOTIDE SEQUENCE [LARGE SCALE GENOMIC DNA]</scope>
    <source>
        <strain evidence="3">JH1073</strain>
    </source>
</reference>
<evidence type="ECO:0000313" key="1">
    <source>
        <dbReference type="EMBL" id="MDG0868142.1"/>
    </source>
</evidence>
<gene>
    <name evidence="1" type="ORF">GKO46_13845</name>
    <name evidence="2" type="ORF">GKO48_09280</name>
</gene>
<dbReference type="Proteomes" id="UP001321249">
    <property type="component" value="Unassembled WGS sequence"/>
</dbReference>
<dbReference type="Proteomes" id="UP001219901">
    <property type="component" value="Chromosome"/>
</dbReference>
<name>A0AAJ6CSZ3_9CHLR</name>
<protein>
    <submittedName>
        <fullName evidence="2">Uncharacterized protein</fullName>
    </submittedName>
</protein>
<dbReference type="AlphaFoldDB" id="A0AAJ6CSZ3"/>
<dbReference type="EMBL" id="CP046147">
    <property type="protein sequence ID" value="WFG39803.1"/>
    <property type="molecule type" value="Genomic_DNA"/>
</dbReference>
<keyword evidence="3" id="KW-1185">Reference proteome</keyword>